<evidence type="ECO:0000313" key="5">
    <source>
        <dbReference type="EMBL" id="KAK1259045.1"/>
    </source>
</evidence>
<sequence>MFQGAGGFARDITFEHLQFTNVQNPIIIDQFYCDRANMSSCRAQVNYDKTSLFIRHCFNT</sequence>
<proteinExistence type="inferred from homology"/>
<dbReference type="SUPFAM" id="SSF51126">
    <property type="entry name" value="Pectin lyase-like"/>
    <property type="match status" value="1"/>
</dbReference>
<evidence type="ECO:0000256" key="3">
    <source>
        <dbReference type="ARBA" id="ARBA00023295"/>
    </source>
</evidence>
<dbReference type="InterPro" id="IPR012334">
    <property type="entry name" value="Pectin_lyas_fold"/>
</dbReference>
<keyword evidence="2 4" id="KW-0378">Hydrolase</keyword>
<protein>
    <submittedName>
        <fullName evidence="5">Polygalacturonase</fullName>
    </submittedName>
</protein>
<evidence type="ECO:0000256" key="1">
    <source>
        <dbReference type="ARBA" id="ARBA00008834"/>
    </source>
</evidence>
<dbReference type="Proteomes" id="UP001179952">
    <property type="component" value="Unassembled WGS sequence"/>
</dbReference>
<reference evidence="5" key="2">
    <citation type="submission" date="2023-06" db="EMBL/GenBank/DDBJ databases">
        <authorList>
            <person name="Ma L."/>
            <person name="Liu K.-W."/>
            <person name="Li Z."/>
            <person name="Hsiao Y.-Y."/>
            <person name="Qi Y."/>
            <person name="Fu T."/>
            <person name="Tang G."/>
            <person name="Zhang D."/>
            <person name="Sun W.-H."/>
            <person name="Liu D.-K."/>
            <person name="Li Y."/>
            <person name="Chen G.-Z."/>
            <person name="Liu X.-D."/>
            <person name="Liao X.-Y."/>
            <person name="Jiang Y.-T."/>
            <person name="Yu X."/>
            <person name="Hao Y."/>
            <person name="Huang J."/>
            <person name="Zhao X.-W."/>
            <person name="Ke S."/>
            <person name="Chen Y.-Y."/>
            <person name="Wu W.-L."/>
            <person name="Hsu J.-L."/>
            <person name="Lin Y.-F."/>
            <person name="Huang M.-D."/>
            <person name="Li C.-Y."/>
            <person name="Huang L."/>
            <person name="Wang Z.-W."/>
            <person name="Zhao X."/>
            <person name="Zhong W.-Y."/>
            <person name="Peng D.-H."/>
            <person name="Ahmad S."/>
            <person name="Lan S."/>
            <person name="Zhang J.-S."/>
            <person name="Tsai W.-C."/>
            <person name="Van De Peer Y."/>
            <person name="Liu Z.-J."/>
        </authorList>
    </citation>
    <scope>NUCLEOTIDE SEQUENCE</scope>
    <source>
        <strain evidence="5">SCP</strain>
        <tissue evidence="5">Leaves</tissue>
    </source>
</reference>
<dbReference type="EMBL" id="JAUJYN010000012">
    <property type="protein sequence ID" value="KAK1259045.1"/>
    <property type="molecule type" value="Genomic_DNA"/>
</dbReference>
<gene>
    <name evidence="5" type="ORF">QJS04_geneDACA020051</name>
</gene>
<dbReference type="InterPro" id="IPR011050">
    <property type="entry name" value="Pectin_lyase_fold/virulence"/>
</dbReference>
<dbReference type="GO" id="GO:0005975">
    <property type="term" value="P:carbohydrate metabolic process"/>
    <property type="evidence" value="ECO:0007669"/>
    <property type="project" value="InterPro"/>
</dbReference>
<dbReference type="Gene3D" id="2.160.20.10">
    <property type="entry name" value="Single-stranded right-handed beta-helix, Pectin lyase-like"/>
    <property type="match status" value="1"/>
</dbReference>
<keyword evidence="3 4" id="KW-0326">Glycosidase</keyword>
<organism evidence="5 6">
    <name type="scientific">Acorus gramineus</name>
    <name type="common">Dwarf sweet flag</name>
    <dbReference type="NCBI Taxonomy" id="55184"/>
    <lineage>
        <taxon>Eukaryota</taxon>
        <taxon>Viridiplantae</taxon>
        <taxon>Streptophyta</taxon>
        <taxon>Embryophyta</taxon>
        <taxon>Tracheophyta</taxon>
        <taxon>Spermatophyta</taxon>
        <taxon>Magnoliopsida</taxon>
        <taxon>Liliopsida</taxon>
        <taxon>Acoraceae</taxon>
        <taxon>Acorus</taxon>
    </lineage>
</organism>
<evidence type="ECO:0000256" key="4">
    <source>
        <dbReference type="RuleBase" id="RU361169"/>
    </source>
</evidence>
<reference evidence="5" key="1">
    <citation type="journal article" date="2023" name="Nat. Commun.">
        <title>Diploid and tetraploid genomes of Acorus and the evolution of monocots.</title>
        <authorList>
            <person name="Ma L."/>
            <person name="Liu K.W."/>
            <person name="Li Z."/>
            <person name="Hsiao Y.Y."/>
            <person name="Qi Y."/>
            <person name="Fu T."/>
            <person name="Tang G.D."/>
            <person name="Zhang D."/>
            <person name="Sun W.H."/>
            <person name="Liu D.K."/>
            <person name="Li Y."/>
            <person name="Chen G.Z."/>
            <person name="Liu X.D."/>
            <person name="Liao X.Y."/>
            <person name="Jiang Y.T."/>
            <person name="Yu X."/>
            <person name="Hao Y."/>
            <person name="Huang J."/>
            <person name="Zhao X.W."/>
            <person name="Ke S."/>
            <person name="Chen Y.Y."/>
            <person name="Wu W.L."/>
            <person name="Hsu J.L."/>
            <person name="Lin Y.F."/>
            <person name="Huang M.D."/>
            <person name="Li C.Y."/>
            <person name="Huang L."/>
            <person name="Wang Z.W."/>
            <person name="Zhao X."/>
            <person name="Zhong W.Y."/>
            <person name="Peng D.H."/>
            <person name="Ahmad S."/>
            <person name="Lan S."/>
            <person name="Zhang J.S."/>
            <person name="Tsai W.C."/>
            <person name="Van de Peer Y."/>
            <person name="Liu Z.J."/>
        </authorList>
    </citation>
    <scope>NUCLEOTIDE SEQUENCE</scope>
    <source>
        <strain evidence="5">SCP</strain>
    </source>
</reference>
<dbReference type="AlphaFoldDB" id="A0AAV9A4K8"/>
<dbReference type="GO" id="GO:0004650">
    <property type="term" value="F:polygalacturonase activity"/>
    <property type="evidence" value="ECO:0007669"/>
    <property type="project" value="InterPro"/>
</dbReference>
<comment type="similarity">
    <text evidence="1 4">Belongs to the glycosyl hydrolase 28 family.</text>
</comment>
<evidence type="ECO:0000256" key="2">
    <source>
        <dbReference type="ARBA" id="ARBA00022801"/>
    </source>
</evidence>
<dbReference type="Pfam" id="PF00295">
    <property type="entry name" value="Glyco_hydro_28"/>
    <property type="match status" value="1"/>
</dbReference>
<dbReference type="InterPro" id="IPR000743">
    <property type="entry name" value="Glyco_hydro_28"/>
</dbReference>
<name>A0AAV9A4K8_ACOGR</name>
<comment type="caution">
    <text evidence="5">The sequence shown here is derived from an EMBL/GenBank/DDBJ whole genome shotgun (WGS) entry which is preliminary data.</text>
</comment>
<accession>A0AAV9A4K8</accession>
<evidence type="ECO:0000313" key="6">
    <source>
        <dbReference type="Proteomes" id="UP001179952"/>
    </source>
</evidence>
<keyword evidence="6" id="KW-1185">Reference proteome</keyword>